<keyword evidence="4" id="KW-0186">Copper</keyword>
<protein>
    <recommendedName>
        <fullName evidence="6">Plastocyanin-like domain-containing protein</fullName>
    </recommendedName>
</protein>
<evidence type="ECO:0000313" key="8">
    <source>
        <dbReference type="Proteomes" id="UP001153148"/>
    </source>
</evidence>
<organism evidence="7 8">
    <name type="scientific">Timema podura</name>
    <name type="common">Walking stick</name>
    <dbReference type="NCBI Taxonomy" id="61482"/>
    <lineage>
        <taxon>Eukaryota</taxon>
        <taxon>Metazoa</taxon>
        <taxon>Ecdysozoa</taxon>
        <taxon>Arthropoda</taxon>
        <taxon>Hexapoda</taxon>
        <taxon>Insecta</taxon>
        <taxon>Pterygota</taxon>
        <taxon>Neoptera</taxon>
        <taxon>Polyneoptera</taxon>
        <taxon>Phasmatodea</taxon>
        <taxon>Timematodea</taxon>
        <taxon>Timematoidea</taxon>
        <taxon>Timematidae</taxon>
        <taxon>Timema</taxon>
    </lineage>
</organism>
<evidence type="ECO:0000313" key="7">
    <source>
        <dbReference type="EMBL" id="CAG2069512.1"/>
    </source>
</evidence>
<dbReference type="Proteomes" id="UP001153148">
    <property type="component" value="Unassembled WGS sequence"/>
</dbReference>
<feature type="domain" description="Plastocyanin-like" evidence="6">
    <location>
        <begin position="61"/>
        <end position="141"/>
    </location>
</feature>
<dbReference type="PANTHER" id="PTHR11709:SF394">
    <property type="entry name" value="FI03373P-RELATED"/>
    <property type="match status" value="1"/>
</dbReference>
<evidence type="ECO:0000259" key="6">
    <source>
        <dbReference type="Pfam" id="PF07732"/>
    </source>
</evidence>
<feature type="non-terminal residue" evidence="7">
    <location>
        <position position="178"/>
    </location>
</feature>
<comment type="caution">
    <text evidence="7">The sequence shown here is derived from an EMBL/GenBank/DDBJ whole genome shotgun (WGS) entry which is preliminary data.</text>
</comment>
<dbReference type="Pfam" id="PF07732">
    <property type="entry name" value="Cu-oxidase_3"/>
    <property type="match status" value="1"/>
</dbReference>
<sequence>CVWGTGRATQPPDGGKYIITGVSGGLVELHRQPDGGKYIVTGVPGGLVELHNHLIEESTLLQVCLGDEILVELHNHLMEESTTIHWHGHHQRGTQFMDGVPYVTQCPVQPKSAFRYRYWADTPGTHFWHSHTGTALSHATGNFVLGTLIQRVDVTGQENSRPAPTTEAVGWSNESLLK</sequence>
<keyword evidence="2" id="KW-0479">Metal-binding</keyword>
<dbReference type="EMBL" id="CAJPIN010146678">
    <property type="protein sequence ID" value="CAG2069512.1"/>
    <property type="molecule type" value="Genomic_DNA"/>
</dbReference>
<dbReference type="InterPro" id="IPR045087">
    <property type="entry name" value="Cu-oxidase_fam"/>
</dbReference>
<dbReference type="PANTHER" id="PTHR11709">
    <property type="entry name" value="MULTI-COPPER OXIDASE"/>
    <property type="match status" value="1"/>
</dbReference>
<dbReference type="SUPFAM" id="SSF49503">
    <property type="entry name" value="Cupredoxins"/>
    <property type="match status" value="1"/>
</dbReference>
<feature type="region of interest" description="Disordered" evidence="5">
    <location>
        <begin position="156"/>
        <end position="178"/>
    </location>
</feature>
<dbReference type="InterPro" id="IPR008972">
    <property type="entry name" value="Cupredoxin"/>
</dbReference>
<gene>
    <name evidence="7" type="ORF">TPAB3V08_LOCUS16454</name>
</gene>
<feature type="non-terminal residue" evidence="7">
    <location>
        <position position="1"/>
    </location>
</feature>
<evidence type="ECO:0000256" key="3">
    <source>
        <dbReference type="ARBA" id="ARBA00023002"/>
    </source>
</evidence>
<dbReference type="Gene3D" id="2.60.40.420">
    <property type="entry name" value="Cupredoxins - blue copper proteins"/>
    <property type="match status" value="1"/>
</dbReference>
<evidence type="ECO:0000256" key="4">
    <source>
        <dbReference type="ARBA" id="ARBA00023008"/>
    </source>
</evidence>
<proteinExistence type="inferred from homology"/>
<name>A0ABN7PTN7_TIMPD</name>
<reference evidence="7" key="1">
    <citation type="submission" date="2021-03" db="EMBL/GenBank/DDBJ databases">
        <authorList>
            <person name="Tran Van P."/>
        </authorList>
    </citation>
    <scope>NUCLEOTIDE SEQUENCE</scope>
</reference>
<evidence type="ECO:0000256" key="1">
    <source>
        <dbReference type="ARBA" id="ARBA00010609"/>
    </source>
</evidence>
<keyword evidence="8" id="KW-1185">Reference proteome</keyword>
<evidence type="ECO:0000256" key="2">
    <source>
        <dbReference type="ARBA" id="ARBA00022723"/>
    </source>
</evidence>
<dbReference type="InterPro" id="IPR011707">
    <property type="entry name" value="Cu-oxidase-like_N"/>
</dbReference>
<evidence type="ECO:0000256" key="5">
    <source>
        <dbReference type="SAM" id="MobiDB-lite"/>
    </source>
</evidence>
<comment type="similarity">
    <text evidence="1">Belongs to the multicopper oxidase family.</text>
</comment>
<keyword evidence="3" id="KW-0560">Oxidoreductase</keyword>
<accession>A0ABN7PTN7</accession>